<comment type="caution">
    <text evidence="1">The sequence shown here is derived from an EMBL/GenBank/DDBJ whole genome shotgun (WGS) entry which is preliminary data.</text>
</comment>
<keyword evidence="2" id="KW-1185">Reference proteome</keyword>
<dbReference type="PROSITE" id="PS51318">
    <property type="entry name" value="TAT"/>
    <property type="match status" value="1"/>
</dbReference>
<evidence type="ECO:0000313" key="2">
    <source>
        <dbReference type="Proteomes" id="UP001500929"/>
    </source>
</evidence>
<evidence type="ECO:0000313" key="1">
    <source>
        <dbReference type="EMBL" id="GAA2227208.1"/>
    </source>
</evidence>
<dbReference type="Proteomes" id="UP001500929">
    <property type="component" value="Unassembled WGS sequence"/>
</dbReference>
<reference evidence="2" key="1">
    <citation type="journal article" date="2019" name="Int. J. Syst. Evol. Microbiol.">
        <title>The Global Catalogue of Microorganisms (GCM) 10K type strain sequencing project: providing services to taxonomists for standard genome sequencing and annotation.</title>
        <authorList>
            <consortium name="The Broad Institute Genomics Platform"/>
            <consortium name="The Broad Institute Genome Sequencing Center for Infectious Disease"/>
            <person name="Wu L."/>
            <person name="Ma J."/>
        </authorList>
    </citation>
    <scope>NUCLEOTIDE SEQUENCE [LARGE SCALE GENOMIC DNA]</scope>
    <source>
        <strain evidence="2">JCM 16117</strain>
    </source>
</reference>
<dbReference type="EMBL" id="BAAAQY010000002">
    <property type="protein sequence ID" value="GAA2227208.1"/>
    <property type="molecule type" value="Genomic_DNA"/>
</dbReference>
<sequence length="194" mass="19259">MTFDGGSVPDAVPHPARVSRRAVLGAGAWTLPVVALAVAAPRASASTGEPSFTTLAPLTVGGEPDSLVFPLLMSEVPAQPASEDGDFVGLLVVLCLPEGLEVTGASSGDGVGWAFTDGSAGFEGGEVFVFNATAITAGYSGTLLITIAQAPAAGLHGELGADVVLGSTGDFAEIAWTYAYPDPTGPTLPNCAAA</sequence>
<name>A0ABP5Q9V9_9MICO</name>
<dbReference type="RefSeq" id="WP_259478150.1">
    <property type="nucleotide sequence ID" value="NZ_BAAAQY010000002.1"/>
</dbReference>
<gene>
    <name evidence="1" type="ORF">GCM10009851_09170</name>
</gene>
<accession>A0ABP5Q9V9</accession>
<organism evidence="1 2">
    <name type="scientific">Herbiconiux moechotypicola</name>
    <dbReference type="NCBI Taxonomy" id="637393"/>
    <lineage>
        <taxon>Bacteria</taxon>
        <taxon>Bacillati</taxon>
        <taxon>Actinomycetota</taxon>
        <taxon>Actinomycetes</taxon>
        <taxon>Micrococcales</taxon>
        <taxon>Microbacteriaceae</taxon>
        <taxon>Herbiconiux</taxon>
    </lineage>
</organism>
<dbReference type="InterPro" id="IPR006311">
    <property type="entry name" value="TAT_signal"/>
</dbReference>
<protein>
    <submittedName>
        <fullName evidence="1">Uncharacterized protein</fullName>
    </submittedName>
</protein>
<proteinExistence type="predicted"/>